<evidence type="ECO:0000313" key="1">
    <source>
        <dbReference type="EMBL" id="RNA24067.1"/>
    </source>
</evidence>
<dbReference type="Proteomes" id="UP000276133">
    <property type="component" value="Unassembled WGS sequence"/>
</dbReference>
<organism evidence="1 2">
    <name type="scientific">Brachionus plicatilis</name>
    <name type="common">Marine rotifer</name>
    <name type="synonym">Brachionus muelleri</name>
    <dbReference type="NCBI Taxonomy" id="10195"/>
    <lineage>
        <taxon>Eukaryota</taxon>
        <taxon>Metazoa</taxon>
        <taxon>Spiralia</taxon>
        <taxon>Gnathifera</taxon>
        <taxon>Rotifera</taxon>
        <taxon>Eurotatoria</taxon>
        <taxon>Monogononta</taxon>
        <taxon>Pseudotrocha</taxon>
        <taxon>Ploima</taxon>
        <taxon>Brachionidae</taxon>
        <taxon>Brachionus</taxon>
    </lineage>
</organism>
<protein>
    <submittedName>
        <fullName evidence="1">Uncharacterized protein</fullName>
    </submittedName>
</protein>
<accession>A0A3M7RKZ5</accession>
<keyword evidence="2" id="KW-1185">Reference proteome</keyword>
<proteinExistence type="predicted"/>
<comment type="caution">
    <text evidence="1">The sequence shown here is derived from an EMBL/GenBank/DDBJ whole genome shotgun (WGS) entry which is preliminary data.</text>
</comment>
<gene>
    <name evidence="1" type="ORF">BpHYR1_043403</name>
</gene>
<dbReference type="EMBL" id="REGN01003175">
    <property type="protein sequence ID" value="RNA24067.1"/>
    <property type="molecule type" value="Genomic_DNA"/>
</dbReference>
<dbReference type="AlphaFoldDB" id="A0A3M7RKZ5"/>
<evidence type="ECO:0000313" key="2">
    <source>
        <dbReference type="Proteomes" id="UP000276133"/>
    </source>
</evidence>
<reference evidence="1 2" key="1">
    <citation type="journal article" date="2018" name="Sci. Rep.">
        <title>Genomic signatures of local adaptation to the degree of environmental predictability in rotifers.</title>
        <authorList>
            <person name="Franch-Gras L."/>
            <person name="Hahn C."/>
            <person name="Garcia-Roger E.M."/>
            <person name="Carmona M.J."/>
            <person name="Serra M."/>
            <person name="Gomez A."/>
        </authorList>
    </citation>
    <scope>NUCLEOTIDE SEQUENCE [LARGE SCALE GENOMIC DNA]</scope>
    <source>
        <strain evidence="1">HYR1</strain>
    </source>
</reference>
<name>A0A3M7RKZ5_BRAPC</name>
<sequence length="81" mass="9769">MTNIKFTFSYQILNKNIKIKICIKQTILYLTFVNSLVRYKNPKQIVSRVLIDYNLRWTQFCLISKAEKIDMYILNLEAFKK</sequence>